<feature type="non-terminal residue" evidence="1">
    <location>
        <position position="121"/>
    </location>
</feature>
<reference evidence="1" key="1">
    <citation type="submission" date="2023-10" db="EMBL/GenBank/DDBJ databases">
        <authorList>
            <person name="Chen Y."/>
            <person name="Shah S."/>
            <person name="Dougan E. K."/>
            <person name="Thang M."/>
            <person name="Chan C."/>
        </authorList>
    </citation>
    <scope>NUCLEOTIDE SEQUENCE [LARGE SCALE GENOMIC DNA]</scope>
</reference>
<dbReference type="EMBL" id="CAUYUJ010021503">
    <property type="protein sequence ID" value="CAK0905031.1"/>
    <property type="molecule type" value="Genomic_DNA"/>
</dbReference>
<evidence type="ECO:0000313" key="1">
    <source>
        <dbReference type="EMBL" id="CAK0905031.1"/>
    </source>
</evidence>
<comment type="caution">
    <text evidence="1">The sequence shown here is derived from an EMBL/GenBank/DDBJ whole genome shotgun (WGS) entry which is preliminary data.</text>
</comment>
<keyword evidence="2" id="KW-1185">Reference proteome</keyword>
<name>A0ABN9Y1M9_9DINO</name>
<protein>
    <submittedName>
        <fullName evidence="1">Uncharacterized protein</fullName>
    </submittedName>
</protein>
<proteinExistence type="predicted"/>
<gene>
    <name evidence="1" type="ORF">PCOR1329_LOCUS80886</name>
</gene>
<sequence>VQEKRHVDSSPTKEMVELHATSLQIGNDLYRARLELKIAQLELNGTRGARARKGMQLEQATQLELNAMKQEYALRCMRIRRRQAVCKHCGEALDNPCEDMQEYAAEIDKPRKECTEQDGQI</sequence>
<evidence type="ECO:0000313" key="2">
    <source>
        <dbReference type="Proteomes" id="UP001189429"/>
    </source>
</evidence>
<feature type="non-terminal residue" evidence="1">
    <location>
        <position position="1"/>
    </location>
</feature>
<accession>A0ABN9Y1M9</accession>
<organism evidence="1 2">
    <name type="scientific">Prorocentrum cordatum</name>
    <dbReference type="NCBI Taxonomy" id="2364126"/>
    <lineage>
        <taxon>Eukaryota</taxon>
        <taxon>Sar</taxon>
        <taxon>Alveolata</taxon>
        <taxon>Dinophyceae</taxon>
        <taxon>Prorocentrales</taxon>
        <taxon>Prorocentraceae</taxon>
        <taxon>Prorocentrum</taxon>
    </lineage>
</organism>
<dbReference type="Proteomes" id="UP001189429">
    <property type="component" value="Unassembled WGS sequence"/>
</dbReference>